<dbReference type="GO" id="GO:0019894">
    <property type="term" value="F:kinesin binding"/>
    <property type="evidence" value="ECO:0007669"/>
    <property type="project" value="TreeGrafter"/>
</dbReference>
<dbReference type="AlphaFoldDB" id="A0A0M3JLY1"/>
<dbReference type="GO" id="GO:0005871">
    <property type="term" value="C:kinesin complex"/>
    <property type="evidence" value="ECO:0007669"/>
    <property type="project" value="InterPro"/>
</dbReference>
<dbReference type="InterPro" id="IPR002151">
    <property type="entry name" value="Kinesin_light"/>
</dbReference>
<dbReference type="WBParaSite" id="ASIM_0000866201-mRNA-1">
    <property type="protein sequence ID" value="ASIM_0000866201-mRNA-1"/>
    <property type="gene ID" value="ASIM_0000866201"/>
</dbReference>
<dbReference type="Proteomes" id="UP000267096">
    <property type="component" value="Unassembled WGS sequence"/>
</dbReference>
<evidence type="ECO:0000256" key="3">
    <source>
        <dbReference type="ARBA" id="ARBA00022737"/>
    </source>
</evidence>
<evidence type="ECO:0000313" key="8">
    <source>
        <dbReference type="WBParaSite" id="ASIM_0000866201-mRNA-1"/>
    </source>
</evidence>
<dbReference type="GO" id="GO:0005737">
    <property type="term" value="C:cytoplasm"/>
    <property type="evidence" value="ECO:0007669"/>
    <property type="project" value="UniProtKB-SubCell"/>
</dbReference>
<reference evidence="8" key="1">
    <citation type="submission" date="2017-02" db="UniProtKB">
        <authorList>
            <consortium name="WormBaseParasite"/>
        </authorList>
    </citation>
    <scope>IDENTIFICATION</scope>
</reference>
<keyword evidence="4" id="KW-0802">TPR repeat</keyword>
<comment type="subcellular location">
    <subcellularLocation>
        <location evidence="1">Cytoplasm</location>
    </subcellularLocation>
</comment>
<dbReference type="OrthoDB" id="413723at2759"/>
<evidence type="ECO:0000256" key="2">
    <source>
        <dbReference type="ARBA" id="ARBA00022490"/>
    </source>
</evidence>
<keyword evidence="2" id="KW-0963">Cytoplasm</keyword>
<accession>A0A0M3JLY1</accession>
<evidence type="ECO:0000313" key="6">
    <source>
        <dbReference type="EMBL" id="VDK31791.1"/>
    </source>
</evidence>
<gene>
    <name evidence="6" type="ORF">ASIM_LOCUS8419</name>
</gene>
<keyword evidence="3" id="KW-0677">Repeat</keyword>
<evidence type="ECO:0000313" key="7">
    <source>
        <dbReference type="Proteomes" id="UP000267096"/>
    </source>
</evidence>
<feature type="coiled-coil region" evidence="5">
    <location>
        <begin position="1"/>
        <end position="35"/>
    </location>
</feature>
<name>A0A0M3JLY1_ANISI</name>
<evidence type="ECO:0000256" key="5">
    <source>
        <dbReference type="SAM" id="Coils"/>
    </source>
</evidence>
<proteinExistence type="predicted"/>
<protein>
    <submittedName>
        <fullName evidence="8">CENPF</fullName>
    </submittedName>
</protein>
<dbReference type="EMBL" id="UYRR01022763">
    <property type="protein sequence ID" value="VDK31791.1"/>
    <property type="molecule type" value="Genomic_DNA"/>
</dbReference>
<evidence type="ECO:0000256" key="4">
    <source>
        <dbReference type="ARBA" id="ARBA00022803"/>
    </source>
</evidence>
<keyword evidence="7" id="KW-1185">Reference proteome</keyword>
<dbReference type="PANTHER" id="PTHR45783">
    <property type="entry name" value="KINESIN LIGHT CHAIN"/>
    <property type="match status" value="1"/>
</dbReference>
<dbReference type="PANTHER" id="PTHR45783:SF3">
    <property type="entry name" value="KINESIN LIGHT CHAIN"/>
    <property type="match status" value="1"/>
</dbReference>
<keyword evidence="5" id="KW-0175">Coiled coil</keyword>
<organism evidence="8">
    <name type="scientific">Anisakis simplex</name>
    <name type="common">Herring worm</name>
    <dbReference type="NCBI Taxonomy" id="6269"/>
    <lineage>
        <taxon>Eukaryota</taxon>
        <taxon>Metazoa</taxon>
        <taxon>Ecdysozoa</taxon>
        <taxon>Nematoda</taxon>
        <taxon>Chromadorea</taxon>
        <taxon>Rhabditida</taxon>
        <taxon>Spirurina</taxon>
        <taxon>Ascaridomorpha</taxon>
        <taxon>Ascaridoidea</taxon>
        <taxon>Anisakidae</taxon>
        <taxon>Anisakis</taxon>
        <taxon>Anisakis simplex complex</taxon>
    </lineage>
</organism>
<reference evidence="6 7" key="2">
    <citation type="submission" date="2018-11" db="EMBL/GenBank/DDBJ databases">
        <authorList>
            <consortium name="Pathogen Informatics"/>
        </authorList>
    </citation>
    <scope>NUCLEOTIDE SEQUENCE [LARGE SCALE GENOMIC DNA]</scope>
</reference>
<dbReference type="GO" id="GO:0007018">
    <property type="term" value="P:microtubule-based movement"/>
    <property type="evidence" value="ECO:0007669"/>
    <property type="project" value="TreeGrafter"/>
</dbReference>
<sequence>MMALAGHLQTVEAEKQKLKAQVRRLCQENAWLRDELNSTQQKLQSSGQVLWFRQVAQLEEEKKHLEYMNSIKI</sequence>
<evidence type="ECO:0000256" key="1">
    <source>
        <dbReference type="ARBA" id="ARBA00004496"/>
    </source>
</evidence>